<dbReference type="EMBL" id="JAVREJ010000001">
    <property type="protein sequence ID" value="MDT0347918.1"/>
    <property type="molecule type" value="Genomic_DNA"/>
</dbReference>
<sequence length="267" mass="30096">MSVTLVDVAEASERAENEYAHVAPLFTERARLAPDDPRRDKLRAELITGYLPVARNIAHRFVHRGDIPDDLEQVATVGLIGAVDRFEPDRGIDFLSFAVPTITGEVRRHFRDRSRTIRIPRRITQQQASLYEAVNELTQHLRRAPRPSELAERLGISLNEVIEVLQAHMTAFPSSLDEQPADDEHPGRSLASSLGEDDPGMGLVEDRVAVVPLLAQLPERERRILQLRFFHDMTQTEIAALTGISQMHVSRLLSRTLASLRNRLQEA</sequence>
<feature type="domain" description="RNA polymerase sigma-70 region 4" evidence="8">
    <location>
        <begin position="213"/>
        <end position="262"/>
    </location>
</feature>
<dbReference type="NCBIfam" id="TIGR02937">
    <property type="entry name" value="sigma70-ECF"/>
    <property type="match status" value="1"/>
</dbReference>
<keyword evidence="10" id="KW-1185">Reference proteome</keyword>
<dbReference type="InterPro" id="IPR000943">
    <property type="entry name" value="RNA_pol_sigma70"/>
</dbReference>
<evidence type="ECO:0000259" key="7">
    <source>
        <dbReference type="Pfam" id="PF04542"/>
    </source>
</evidence>
<comment type="caution">
    <text evidence="9">The sequence shown here is derived from an EMBL/GenBank/DDBJ whole genome shotgun (WGS) entry which is preliminary data.</text>
</comment>
<dbReference type="PANTHER" id="PTHR30385">
    <property type="entry name" value="SIGMA FACTOR F FLAGELLAR"/>
    <property type="match status" value="1"/>
</dbReference>
<gene>
    <name evidence="9" type="ORF">RM445_00075</name>
</gene>
<organism evidence="9 10">
    <name type="scientific">Pseudonocardia charpentierae</name>
    <dbReference type="NCBI Taxonomy" id="3075545"/>
    <lineage>
        <taxon>Bacteria</taxon>
        <taxon>Bacillati</taxon>
        <taxon>Actinomycetota</taxon>
        <taxon>Actinomycetes</taxon>
        <taxon>Pseudonocardiales</taxon>
        <taxon>Pseudonocardiaceae</taxon>
        <taxon>Pseudonocardia</taxon>
    </lineage>
</organism>
<dbReference type="PANTHER" id="PTHR30385:SF4">
    <property type="entry name" value="RNA POLYMERASE SIGMA-E FACTOR"/>
    <property type="match status" value="1"/>
</dbReference>
<dbReference type="InterPro" id="IPR007630">
    <property type="entry name" value="RNA_pol_sigma70_r4"/>
</dbReference>
<dbReference type="InterPro" id="IPR014322">
    <property type="entry name" value="RNA_pol_sigma-B/F/G"/>
</dbReference>
<dbReference type="InterPro" id="IPR013325">
    <property type="entry name" value="RNA_pol_sigma_r2"/>
</dbReference>
<feature type="region of interest" description="Disordered" evidence="5">
    <location>
        <begin position="175"/>
        <end position="200"/>
    </location>
</feature>
<feature type="domain" description="RNA polymerase sigma-70 region 2" evidence="7">
    <location>
        <begin position="46"/>
        <end position="116"/>
    </location>
</feature>
<dbReference type="SUPFAM" id="SSF88659">
    <property type="entry name" value="Sigma3 and sigma4 domains of RNA polymerase sigma factors"/>
    <property type="match status" value="2"/>
</dbReference>
<keyword evidence="2" id="KW-0731">Sigma factor</keyword>
<evidence type="ECO:0000256" key="1">
    <source>
        <dbReference type="ARBA" id="ARBA00023015"/>
    </source>
</evidence>
<protein>
    <submittedName>
        <fullName evidence="9">SigB/SigF/SigG family RNA polymerase sigma factor</fullName>
    </submittedName>
</protein>
<reference evidence="10" key="1">
    <citation type="submission" date="2023-07" db="EMBL/GenBank/DDBJ databases">
        <title>30 novel species of actinomycetes from the DSMZ collection.</title>
        <authorList>
            <person name="Nouioui I."/>
        </authorList>
    </citation>
    <scope>NUCLEOTIDE SEQUENCE [LARGE SCALE GENOMIC DNA]</scope>
    <source>
        <strain evidence="10">DSM 45834</strain>
    </source>
</reference>
<evidence type="ECO:0000313" key="9">
    <source>
        <dbReference type="EMBL" id="MDT0347918.1"/>
    </source>
</evidence>
<evidence type="ECO:0000256" key="4">
    <source>
        <dbReference type="ARBA" id="ARBA00023163"/>
    </source>
</evidence>
<evidence type="ECO:0000256" key="5">
    <source>
        <dbReference type="SAM" id="MobiDB-lite"/>
    </source>
</evidence>
<keyword evidence="4" id="KW-0804">Transcription</keyword>
<keyword evidence="3" id="KW-0238">DNA-binding</keyword>
<dbReference type="Gene3D" id="1.20.140.160">
    <property type="match status" value="1"/>
</dbReference>
<dbReference type="Proteomes" id="UP001183202">
    <property type="component" value="Unassembled WGS sequence"/>
</dbReference>
<dbReference type="Pfam" id="PF04545">
    <property type="entry name" value="Sigma70_r4"/>
    <property type="match status" value="1"/>
</dbReference>
<dbReference type="NCBIfam" id="TIGR02980">
    <property type="entry name" value="SigBFG"/>
    <property type="match status" value="1"/>
</dbReference>
<name>A0ABU2N4C4_9PSEU</name>
<evidence type="ECO:0000259" key="8">
    <source>
        <dbReference type="Pfam" id="PF04545"/>
    </source>
</evidence>
<dbReference type="Gene3D" id="1.20.120.1810">
    <property type="match status" value="1"/>
</dbReference>
<dbReference type="SUPFAM" id="SSF88946">
    <property type="entry name" value="Sigma2 domain of RNA polymerase sigma factors"/>
    <property type="match status" value="1"/>
</dbReference>
<accession>A0ABU2N4C4</accession>
<dbReference type="InterPro" id="IPR007627">
    <property type="entry name" value="RNA_pol_sigma70_r2"/>
</dbReference>
<dbReference type="PRINTS" id="PR00046">
    <property type="entry name" value="SIGMA70FCT"/>
</dbReference>
<dbReference type="RefSeq" id="WP_311553818.1">
    <property type="nucleotide sequence ID" value="NZ_JAVREJ010000001.1"/>
</dbReference>
<dbReference type="Pfam" id="PF04542">
    <property type="entry name" value="Sigma70_r2"/>
    <property type="match status" value="1"/>
</dbReference>
<evidence type="ECO:0000256" key="2">
    <source>
        <dbReference type="ARBA" id="ARBA00023082"/>
    </source>
</evidence>
<dbReference type="Pfam" id="PF04539">
    <property type="entry name" value="Sigma70_r3"/>
    <property type="match status" value="1"/>
</dbReference>
<feature type="domain" description="RNA polymerase sigma-70 region 3" evidence="6">
    <location>
        <begin position="130"/>
        <end position="193"/>
    </location>
</feature>
<proteinExistence type="predicted"/>
<dbReference type="InterPro" id="IPR013324">
    <property type="entry name" value="RNA_pol_sigma_r3/r4-like"/>
</dbReference>
<evidence type="ECO:0000313" key="10">
    <source>
        <dbReference type="Proteomes" id="UP001183202"/>
    </source>
</evidence>
<evidence type="ECO:0000259" key="6">
    <source>
        <dbReference type="Pfam" id="PF04539"/>
    </source>
</evidence>
<evidence type="ECO:0000256" key="3">
    <source>
        <dbReference type="ARBA" id="ARBA00023125"/>
    </source>
</evidence>
<dbReference type="CDD" id="cd06171">
    <property type="entry name" value="Sigma70_r4"/>
    <property type="match status" value="1"/>
</dbReference>
<dbReference type="InterPro" id="IPR007624">
    <property type="entry name" value="RNA_pol_sigma70_r3"/>
</dbReference>
<dbReference type="InterPro" id="IPR014284">
    <property type="entry name" value="RNA_pol_sigma-70_dom"/>
</dbReference>
<keyword evidence="1" id="KW-0805">Transcription regulation</keyword>